<dbReference type="PROSITE" id="PS01195">
    <property type="entry name" value="PEPT_TRNA_HYDROL_1"/>
    <property type="match status" value="1"/>
</dbReference>
<dbReference type="InterPro" id="IPR001328">
    <property type="entry name" value="Pept_tRNA_hydro"/>
</dbReference>
<dbReference type="GO" id="GO:0000049">
    <property type="term" value="F:tRNA binding"/>
    <property type="evidence" value="ECO:0007669"/>
    <property type="project" value="UniProtKB-UniRule"/>
</dbReference>
<dbReference type="KEGG" id="ops:A8A54_07235"/>
<dbReference type="GO" id="GO:0072344">
    <property type="term" value="P:rescue of stalled ribosome"/>
    <property type="evidence" value="ECO:0007669"/>
    <property type="project" value="UniProtKB-UniRule"/>
</dbReference>
<feature type="binding site" evidence="7">
    <location>
        <position position="112"/>
    </location>
    <ligand>
        <name>tRNA</name>
        <dbReference type="ChEBI" id="CHEBI:17843"/>
    </ligand>
</feature>
<dbReference type="FunFam" id="3.40.50.1470:FF:000001">
    <property type="entry name" value="Peptidyl-tRNA hydrolase"/>
    <property type="match status" value="1"/>
</dbReference>
<comment type="function">
    <text evidence="7">Catalyzes the release of premature peptidyl moieties from peptidyl-tRNA molecules trapped in stalled 50S ribosomal subunits, and thus maintains levels of free tRNAs and 50S ribosomes.</text>
</comment>
<evidence type="ECO:0000256" key="2">
    <source>
        <dbReference type="ARBA" id="ARBA00022555"/>
    </source>
</evidence>
<evidence type="ECO:0000256" key="1">
    <source>
        <dbReference type="ARBA" id="ARBA00013260"/>
    </source>
</evidence>
<evidence type="ECO:0000313" key="13">
    <source>
        <dbReference type="Proteomes" id="UP000216188"/>
    </source>
</evidence>
<evidence type="ECO:0000313" key="14">
    <source>
        <dbReference type="Proteomes" id="UP000526233"/>
    </source>
</evidence>
<comment type="subunit">
    <text evidence="7">Monomer.</text>
</comment>
<evidence type="ECO:0000256" key="10">
    <source>
        <dbReference type="SAM" id="MobiDB-lite"/>
    </source>
</evidence>
<comment type="function">
    <text evidence="7">Hydrolyzes ribosome-free peptidyl-tRNAs (with 1 or more amino acids incorporated), which drop off the ribosome during protein synthesis, or as a result of ribosome stalling.</text>
</comment>
<dbReference type="Proteomes" id="UP000216188">
    <property type="component" value="Unassembled WGS sequence"/>
</dbReference>
<dbReference type="AlphaFoldDB" id="A0A1A9FM62"/>
<comment type="caution">
    <text evidence="12">The sequence shown here is derived from an EMBL/GenBank/DDBJ whole genome shotgun (WGS) entry which is preliminary data.</text>
</comment>
<dbReference type="GO" id="GO:0005737">
    <property type="term" value="C:cytoplasm"/>
    <property type="evidence" value="ECO:0007669"/>
    <property type="project" value="UniProtKB-SubCell"/>
</dbReference>
<feature type="compositionally biased region" description="Low complexity" evidence="10">
    <location>
        <begin position="207"/>
        <end position="216"/>
    </location>
</feature>
<feature type="compositionally biased region" description="Basic and acidic residues" evidence="10">
    <location>
        <begin position="241"/>
        <end position="250"/>
    </location>
</feature>
<dbReference type="OrthoDB" id="9800507at2"/>
<feature type="region of interest" description="Disordered" evidence="10">
    <location>
        <begin position="196"/>
        <end position="250"/>
    </location>
</feature>
<name>A0A1A9FM62_9HYPH</name>
<dbReference type="EMBL" id="PKQI01000003">
    <property type="protein sequence ID" value="NNV22570.1"/>
    <property type="molecule type" value="Genomic_DNA"/>
</dbReference>
<comment type="catalytic activity">
    <reaction evidence="7 8">
        <text>an N-acyl-L-alpha-aminoacyl-tRNA + H2O = an N-acyl-L-amino acid + a tRNA + H(+)</text>
        <dbReference type="Rhea" id="RHEA:54448"/>
        <dbReference type="Rhea" id="RHEA-COMP:10123"/>
        <dbReference type="Rhea" id="RHEA-COMP:13883"/>
        <dbReference type="ChEBI" id="CHEBI:15377"/>
        <dbReference type="ChEBI" id="CHEBI:15378"/>
        <dbReference type="ChEBI" id="CHEBI:59874"/>
        <dbReference type="ChEBI" id="CHEBI:78442"/>
        <dbReference type="ChEBI" id="CHEBI:138191"/>
        <dbReference type="EC" id="3.1.1.29"/>
    </reaction>
</comment>
<dbReference type="RefSeq" id="WP_007876001.1">
    <property type="nucleotide sequence ID" value="NZ_CAXURC020000001.1"/>
</dbReference>
<keyword evidence="13" id="KW-1185">Reference proteome</keyword>
<accession>A0A1A9FM62</accession>
<reference evidence="11 14" key="2">
    <citation type="submission" date="2018-11" db="EMBL/GenBank/DDBJ databases">
        <title>Genome sequencing and analysis.</title>
        <authorList>
            <person name="Huang Y.-T."/>
        </authorList>
    </citation>
    <scope>NUCLEOTIDE SEQUENCE [LARGE SCALE GENOMIC DNA]</scope>
    <source>
        <strain evidence="11 14">SHIN</strain>
    </source>
</reference>
<dbReference type="GO" id="GO:0006515">
    <property type="term" value="P:protein quality control for misfolded or incompletely synthesized proteins"/>
    <property type="evidence" value="ECO:0007669"/>
    <property type="project" value="UniProtKB-UniRule"/>
</dbReference>
<evidence type="ECO:0000256" key="6">
    <source>
        <dbReference type="ARBA" id="ARBA00050038"/>
    </source>
</evidence>
<dbReference type="GO" id="GO:0004045">
    <property type="term" value="F:peptidyl-tRNA hydrolase activity"/>
    <property type="evidence" value="ECO:0007669"/>
    <property type="project" value="UniProtKB-UniRule"/>
</dbReference>
<keyword evidence="4 7" id="KW-0694">RNA-binding</keyword>
<keyword evidence="2 7" id="KW-0820">tRNA-binding</keyword>
<feature type="binding site" evidence="7">
    <location>
        <position position="14"/>
    </location>
    <ligand>
        <name>tRNA</name>
        <dbReference type="ChEBI" id="CHEBI:17843"/>
    </ligand>
</feature>
<protein>
    <recommendedName>
        <fullName evidence="6 7">Peptidyl-tRNA hydrolase</fullName>
        <shortName evidence="7">Pth</shortName>
        <ecNumber evidence="1 7">3.1.1.29</ecNumber>
    </recommendedName>
</protein>
<evidence type="ECO:0000313" key="12">
    <source>
        <dbReference type="EMBL" id="OYR30187.1"/>
    </source>
</evidence>
<feature type="active site" description="Proton acceptor" evidence="7">
    <location>
        <position position="19"/>
    </location>
</feature>
<evidence type="ECO:0000313" key="11">
    <source>
        <dbReference type="EMBL" id="NNV22570.1"/>
    </source>
</evidence>
<evidence type="ECO:0000256" key="5">
    <source>
        <dbReference type="ARBA" id="ARBA00038063"/>
    </source>
</evidence>
<dbReference type="CDD" id="cd00462">
    <property type="entry name" value="PTH"/>
    <property type="match status" value="1"/>
</dbReference>
<organism evidence="12 13">
    <name type="scientific">Brucella pseudogrignonensis</name>
    <dbReference type="NCBI Taxonomy" id="419475"/>
    <lineage>
        <taxon>Bacteria</taxon>
        <taxon>Pseudomonadati</taxon>
        <taxon>Pseudomonadota</taxon>
        <taxon>Alphaproteobacteria</taxon>
        <taxon>Hyphomicrobiales</taxon>
        <taxon>Brucellaceae</taxon>
        <taxon>Brucella/Ochrobactrum group</taxon>
        <taxon>Brucella</taxon>
    </lineage>
</organism>
<evidence type="ECO:0000256" key="3">
    <source>
        <dbReference type="ARBA" id="ARBA00022801"/>
    </source>
</evidence>
<evidence type="ECO:0000256" key="8">
    <source>
        <dbReference type="RuleBase" id="RU000673"/>
    </source>
</evidence>
<dbReference type="NCBIfam" id="TIGR00447">
    <property type="entry name" value="pth"/>
    <property type="match status" value="1"/>
</dbReference>
<feature type="site" description="Stabilizes the basic form of H active site to accept a proton" evidence="7">
    <location>
        <position position="91"/>
    </location>
</feature>
<sequence>MLLIAGLGNPGPQYAHNRHNIGFMAVDEIFRRHRFSNWQKKFKAEIADGVIDGEKVLLIKPMTFMNLSGQSIGEAMRFYKLTPADLVVIYDELDLAPAKLRIKTGGGSGGHNGIKSIDAHVQAFPGGKDYRRMRLGIGHPGAKELVHNHVLGDFAKVDNEWLDKLFGAISDNIGLLAKKEDNSFMNRVAVVMGDGNQRPNGFKADPEQAAKAPPKAQSHIRQARQSAAKPNIPASGPMAEMLKKLLGKKD</sequence>
<dbReference type="Gene3D" id="3.40.50.1470">
    <property type="entry name" value="Peptidyl-tRNA hydrolase"/>
    <property type="match status" value="1"/>
</dbReference>
<evidence type="ECO:0000256" key="7">
    <source>
        <dbReference type="HAMAP-Rule" id="MF_00083"/>
    </source>
</evidence>
<dbReference type="SUPFAM" id="SSF53178">
    <property type="entry name" value="Peptidyl-tRNA hydrolase-like"/>
    <property type="match status" value="1"/>
</dbReference>
<dbReference type="Proteomes" id="UP000526233">
    <property type="component" value="Unassembled WGS sequence"/>
</dbReference>
<feature type="binding site" evidence="7">
    <location>
        <position position="66"/>
    </location>
    <ligand>
        <name>tRNA</name>
        <dbReference type="ChEBI" id="CHEBI:17843"/>
    </ligand>
</feature>
<dbReference type="InterPro" id="IPR036416">
    <property type="entry name" value="Pept_tRNA_hydro_sf"/>
</dbReference>
<dbReference type="PROSITE" id="PS01196">
    <property type="entry name" value="PEPT_TRNA_HYDROL_2"/>
    <property type="match status" value="1"/>
</dbReference>
<evidence type="ECO:0000256" key="9">
    <source>
        <dbReference type="RuleBase" id="RU004320"/>
    </source>
</evidence>
<comment type="similarity">
    <text evidence="5 7 9">Belongs to the PTH family.</text>
</comment>
<proteinExistence type="inferred from homology"/>
<dbReference type="EC" id="3.1.1.29" evidence="1 7"/>
<keyword evidence="7" id="KW-0963">Cytoplasm</keyword>
<dbReference type="InterPro" id="IPR018171">
    <property type="entry name" value="Pept_tRNA_hydro_CS"/>
</dbReference>
<keyword evidence="3 7" id="KW-0378">Hydrolase</keyword>
<feature type="binding site" evidence="7">
    <location>
        <position position="64"/>
    </location>
    <ligand>
        <name>tRNA</name>
        <dbReference type="ChEBI" id="CHEBI:17843"/>
    </ligand>
</feature>
<dbReference type="PANTHER" id="PTHR17224:SF1">
    <property type="entry name" value="PEPTIDYL-TRNA HYDROLASE"/>
    <property type="match status" value="1"/>
</dbReference>
<dbReference type="STRING" id="419475.A8A54_07235"/>
<dbReference type="EMBL" id="NNRM01000006">
    <property type="protein sequence ID" value="OYR30187.1"/>
    <property type="molecule type" value="Genomic_DNA"/>
</dbReference>
<reference evidence="12 13" key="1">
    <citation type="submission" date="2017-07" db="EMBL/GenBank/DDBJ databases">
        <title>Phylogenetic study on the rhizospheric bacterium Ochrobactrum sp. A44.</title>
        <authorList>
            <person name="Krzyzanowska D.M."/>
            <person name="Ossowicki A."/>
            <person name="Rajewska M."/>
            <person name="Maciag T."/>
            <person name="Kaczynski Z."/>
            <person name="Czerwicka M."/>
            <person name="Jafra S."/>
        </authorList>
    </citation>
    <scope>NUCLEOTIDE SEQUENCE [LARGE SCALE GENOMIC DNA]</scope>
    <source>
        <strain evidence="12 13">CCUG 30717</strain>
    </source>
</reference>
<dbReference type="PANTHER" id="PTHR17224">
    <property type="entry name" value="PEPTIDYL-TRNA HYDROLASE"/>
    <property type="match status" value="1"/>
</dbReference>
<dbReference type="HAMAP" id="MF_00083">
    <property type="entry name" value="Pept_tRNA_hydro_bact"/>
    <property type="match status" value="1"/>
</dbReference>
<feature type="site" description="Discriminates between blocked and unblocked aminoacyl-tRNA" evidence="7">
    <location>
        <position position="9"/>
    </location>
</feature>
<dbReference type="Pfam" id="PF01195">
    <property type="entry name" value="Pept_tRNA_hydro"/>
    <property type="match status" value="1"/>
</dbReference>
<dbReference type="GeneID" id="93108331"/>
<gene>
    <name evidence="7 12" type="primary">pth</name>
    <name evidence="12" type="ORF">CEV34_0573</name>
    <name evidence="11" type="ORF">EHE22_19345</name>
</gene>
<evidence type="ECO:0000256" key="4">
    <source>
        <dbReference type="ARBA" id="ARBA00022884"/>
    </source>
</evidence>
<comment type="subcellular location">
    <subcellularLocation>
        <location evidence="7">Cytoplasm</location>
    </subcellularLocation>
</comment>